<dbReference type="PANTHER" id="PTHR43130">
    <property type="entry name" value="ARAC-FAMILY TRANSCRIPTIONAL REGULATOR"/>
    <property type="match status" value="1"/>
</dbReference>
<feature type="domain" description="HTH araC/xylS-type" evidence="5">
    <location>
        <begin position="244"/>
        <end position="342"/>
    </location>
</feature>
<dbReference type="PROSITE" id="PS00041">
    <property type="entry name" value="HTH_ARAC_FAMILY_1"/>
    <property type="match status" value="1"/>
</dbReference>
<keyword evidence="1" id="KW-0805">Transcription regulation</keyword>
<keyword evidence="7" id="KW-1185">Reference proteome</keyword>
<evidence type="ECO:0000259" key="5">
    <source>
        <dbReference type="PROSITE" id="PS01124"/>
    </source>
</evidence>
<gene>
    <name evidence="6" type="primary">cdhR_3</name>
    <name evidence="6" type="ORF">STARVERO_03039</name>
</gene>
<dbReference type="PROSITE" id="PS01124">
    <property type="entry name" value="HTH_ARAC_FAMILY_2"/>
    <property type="match status" value="1"/>
</dbReference>
<accession>A0A5S9PHY4</accession>
<evidence type="ECO:0000256" key="3">
    <source>
        <dbReference type="ARBA" id="ARBA00023163"/>
    </source>
</evidence>
<dbReference type="InterPro" id="IPR052158">
    <property type="entry name" value="INH-QAR"/>
</dbReference>
<dbReference type="AlphaFoldDB" id="A0A5S9PHY4"/>
<dbReference type="Pfam" id="PF12833">
    <property type="entry name" value="HTH_18"/>
    <property type="match status" value="1"/>
</dbReference>
<evidence type="ECO:0000313" key="6">
    <source>
        <dbReference type="EMBL" id="CAA0103651.1"/>
    </source>
</evidence>
<dbReference type="SUPFAM" id="SSF52317">
    <property type="entry name" value="Class I glutamine amidotransferase-like"/>
    <property type="match status" value="1"/>
</dbReference>
<dbReference type="PANTHER" id="PTHR43130:SF3">
    <property type="entry name" value="HTH-TYPE TRANSCRIPTIONAL REGULATOR RV1931C"/>
    <property type="match status" value="1"/>
</dbReference>
<dbReference type="InterPro" id="IPR020449">
    <property type="entry name" value="Tscrpt_reg_AraC-type_HTH"/>
</dbReference>
<organism evidence="6 7">
    <name type="scientific">Starkeya nomas</name>
    <dbReference type="NCBI Taxonomy" id="2666134"/>
    <lineage>
        <taxon>Bacteria</taxon>
        <taxon>Pseudomonadati</taxon>
        <taxon>Pseudomonadota</taxon>
        <taxon>Alphaproteobacteria</taxon>
        <taxon>Hyphomicrobiales</taxon>
        <taxon>Xanthobacteraceae</taxon>
        <taxon>Starkeya</taxon>
    </lineage>
</organism>
<evidence type="ECO:0000313" key="7">
    <source>
        <dbReference type="Proteomes" id="UP000433050"/>
    </source>
</evidence>
<evidence type="ECO:0000256" key="1">
    <source>
        <dbReference type="ARBA" id="ARBA00023015"/>
    </source>
</evidence>
<dbReference type="RefSeq" id="WP_144344216.1">
    <property type="nucleotide sequence ID" value="NZ_CACSAS010000001.1"/>
</dbReference>
<dbReference type="SMART" id="SM00342">
    <property type="entry name" value="HTH_ARAC"/>
    <property type="match status" value="1"/>
</dbReference>
<proteinExistence type="predicted"/>
<dbReference type="EMBL" id="CACSAS010000001">
    <property type="protein sequence ID" value="CAA0103651.1"/>
    <property type="molecule type" value="Genomic_DNA"/>
</dbReference>
<dbReference type="CDD" id="cd03136">
    <property type="entry name" value="GATase1_AraC_ArgR_like"/>
    <property type="match status" value="1"/>
</dbReference>
<dbReference type="Proteomes" id="UP000433050">
    <property type="component" value="Unassembled WGS sequence"/>
</dbReference>
<dbReference type="PRINTS" id="PR00032">
    <property type="entry name" value="HTHARAC"/>
</dbReference>
<dbReference type="SUPFAM" id="SSF46689">
    <property type="entry name" value="Homeodomain-like"/>
    <property type="match status" value="2"/>
</dbReference>
<sequence length="358" mass="38950">MNQQRPIPAGPSPLGSPASGNAAAAAPVLNVGFILADNFTLSAFSLIVDQLRLAADDGDRSRPILARWQVMSSRPEPIRASCGVTVSPSGPLADPSNFHYIVVVGGLLHGGQQLDEESVAYLKRAAKVGVSLVGVCTGSFVLARAGLMTGRRCCVSWYHYQDFLEEFPHHTPVADRLYVIDGDRITCAGGGGAADLATALVEKFLGRSIAQKSRHVLLLDRQRPGTESQPHPPIADLVADDRVRRALLMMEQHLADPLPIADIARRLQLSTRQLERLFQTIMGQRPAEFYRRLRLRYARFLLDTTGRSVTDIALEAGFSDCAHFSRQFKAQHGFTPSDARARAPGPAAQSVAGHRLFE</sequence>
<protein>
    <submittedName>
        <fullName evidence="6">HTH-type transcriptional regulator CdhR</fullName>
    </submittedName>
</protein>
<dbReference type="Gene3D" id="1.10.10.60">
    <property type="entry name" value="Homeodomain-like"/>
    <property type="match status" value="1"/>
</dbReference>
<name>A0A5S9PHY4_9HYPH</name>
<keyword evidence="3" id="KW-0804">Transcription</keyword>
<evidence type="ECO:0000256" key="2">
    <source>
        <dbReference type="ARBA" id="ARBA00023125"/>
    </source>
</evidence>
<reference evidence="6 7" key="1">
    <citation type="submission" date="2019-12" db="EMBL/GenBank/DDBJ databases">
        <authorList>
            <person name="Reyes-Prieto M."/>
        </authorList>
    </citation>
    <scope>NUCLEOTIDE SEQUENCE [LARGE SCALE GENOMIC DNA]</scope>
    <source>
        <strain evidence="6">HF14-78462</strain>
    </source>
</reference>
<dbReference type="Pfam" id="PF01965">
    <property type="entry name" value="DJ-1_PfpI"/>
    <property type="match status" value="1"/>
</dbReference>
<evidence type="ECO:0000256" key="4">
    <source>
        <dbReference type="SAM" id="MobiDB-lite"/>
    </source>
</evidence>
<dbReference type="InterPro" id="IPR029062">
    <property type="entry name" value="Class_I_gatase-like"/>
</dbReference>
<dbReference type="InterPro" id="IPR018060">
    <property type="entry name" value="HTH_AraC"/>
</dbReference>
<dbReference type="InterPro" id="IPR018062">
    <property type="entry name" value="HTH_AraC-typ_CS"/>
</dbReference>
<dbReference type="InterPro" id="IPR002818">
    <property type="entry name" value="DJ-1/PfpI"/>
</dbReference>
<dbReference type="GO" id="GO:0003700">
    <property type="term" value="F:DNA-binding transcription factor activity"/>
    <property type="evidence" value="ECO:0007669"/>
    <property type="project" value="InterPro"/>
</dbReference>
<dbReference type="Gene3D" id="3.40.50.880">
    <property type="match status" value="1"/>
</dbReference>
<dbReference type="GO" id="GO:0043565">
    <property type="term" value="F:sequence-specific DNA binding"/>
    <property type="evidence" value="ECO:0007669"/>
    <property type="project" value="InterPro"/>
</dbReference>
<keyword evidence="2" id="KW-0238">DNA-binding</keyword>
<dbReference type="InterPro" id="IPR009057">
    <property type="entry name" value="Homeodomain-like_sf"/>
</dbReference>
<feature type="region of interest" description="Disordered" evidence="4">
    <location>
        <begin position="335"/>
        <end position="358"/>
    </location>
</feature>